<gene>
    <name evidence="1" type="ORF">AB5J52_30290</name>
</gene>
<organism evidence="1">
    <name type="scientific">Streptomyces sp. R39</name>
    <dbReference type="NCBI Taxonomy" id="3238631"/>
    <lineage>
        <taxon>Bacteria</taxon>
        <taxon>Bacillati</taxon>
        <taxon>Actinomycetota</taxon>
        <taxon>Actinomycetes</taxon>
        <taxon>Kitasatosporales</taxon>
        <taxon>Streptomycetaceae</taxon>
        <taxon>Streptomyces</taxon>
    </lineage>
</organism>
<accession>A0AB39QXZ9</accession>
<proteinExistence type="predicted"/>
<name>A0AB39QXZ9_9ACTN</name>
<dbReference type="EMBL" id="CP163441">
    <property type="protein sequence ID" value="XDQ46208.1"/>
    <property type="molecule type" value="Genomic_DNA"/>
</dbReference>
<sequence length="268" mass="28790">MAMDFTTLLSAPPSGRRTALIVDHQHYARAVVLQGRPVPWTDPVAFAQYTGQVQGLLRSDTTLLDLGAYYDDVLAREDALRTGLSARPRTGYALRTLLAHEPTAVAAAELAEVVARASAAPLVVQIPSPMLWLARTHELSGAGLLTDLTADHAETAAMYVADWLRRLAAPPVSMLLLDERDPRAGQLPQLDDSVHAPVVNMTDHYRWALGRRTGQGVKVAGSGLTGPRIPQEFWRGDGVALPSGDFLLADIPADAAPETVLAQLAKLN</sequence>
<dbReference type="AlphaFoldDB" id="A0AB39QXZ9"/>
<reference evidence="1" key="1">
    <citation type="submission" date="2024-07" db="EMBL/GenBank/DDBJ databases">
        <authorList>
            <person name="Yu S.T."/>
        </authorList>
    </citation>
    <scope>NUCLEOTIDE SEQUENCE</scope>
    <source>
        <strain evidence="1">R39</strain>
    </source>
</reference>
<protein>
    <recommendedName>
        <fullName evidence="2">Amidohydrolase</fullName>
    </recommendedName>
</protein>
<evidence type="ECO:0000313" key="1">
    <source>
        <dbReference type="EMBL" id="XDQ46208.1"/>
    </source>
</evidence>
<evidence type="ECO:0008006" key="2">
    <source>
        <dbReference type="Google" id="ProtNLM"/>
    </source>
</evidence>
<dbReference type="RefSeq" id="WP_369225133.1">
    <property type="nucleotide sequence ID" value="NZ_CP163441.1"/>
</dbReference>